<dbReference type="Proteomes" id="UP001628220">
    <property type="component" value="Unassembled WGS sequence"/>
</dbReference>
<keyword evidence="11" id="KW-1185">Reference proteome</keyword>
<dbReference type="PROSITE" id="PS51841">
    <property type="entry name" value="LTD"/>
    <property type="match status" value="1"/>
</dbReference>
<feature type="domain" description="LTD" evidence="9">
    <location>
        <begin position="21"/>
        <end position="147"/>
    </location>
</feature>
<feature type="chain" id="PRO_5045078298" evidence="8">
    <location>
        <begin position="26"/>
        <end position="328"/>
    </location>
</feature>
<evidence type="ECO:0000256" key="3">
    <source>
        <dbReference type="ARBA" id="ARBA00022692"/>
    </source>
</evidence>
<dbReference type="InterPro" id="IPR001322">
    <property type="entry name" value="Lamin_tail_dom"/>
</dbReference>
<gene>
    <name evidence="10" type="ORF">Tsumi_02170</name>
</gene>
<dbReference type="EMBL" id="BAAFSF010000001">
    <property type="protein sequence ID" value="GAB1251113.1"/>
    <property type="molecule type" value="Genomic_DNA"/>
</dbReference>
<dbReference type="Pfam" id="PF04277">
    <property type="entry name" value="OAD_gamma"/>
    <property type="match status" value="1"/>
</dbReference>
<feature type="compositionally biased region" description="Basic and acidic residues" evidence="6">
    <location>
        <begin position="193"/>
        <end position="208"/>
    </location>
</feature>
<evidence type="ECO:0000256" key="8">
    <source>
        <dbReference type="SAM" id="SignalP"/>
    </source>
</evidence>
<dbReference type="InterPro" id="IPR005899">
    <property type="entry name" value="Na_pump_deCOase"/>
</dbReference>
<keyword evidence="5 7" id="KW-0472">Membrane</keyword>
<keyword evidence="3 7" id="KW-0812">Transmembrane</keyword>
<protein>
    <submittedName>
        <fullName evidence="10">OadG family transporter subunit</fullName>
    </submittedName>
</protein>
<evidence type="ECO:0000256" key="2">
    <source>
        <dbReference type="ARBA" id="ARBA00022475"/>
    </source>
</evidence>
<dbReference type="RefSeq" id="WP_411914929.1">
    <property type="nucleotide sequence ID" value="NZ_BAAFSF010000001.1"/>
</dbReference>
<keyword evidence="4 7" id="KW-1133">Transmembrane helix</keyword>
<feature type="signal peptide" evidence="8">
    <location>
        <begin position="1"/>
        <end position="25"/>
    </location>
</feature>
<dbReference type="SUPFAM" id="SSF74853">
    <property type="entry name" value="Lamin A/C globular tail domain"/>
    <property type="match status" value="1"/>
</dbReference>
<feature type="transmembrane region" description="Helical" evidence="7">
    <location>
        <begin position="213"/>
        <end position="234"/>
    </location>
</feature>
<organism evidence="10 11">
    <name type="scientific">Porphyromonas miyakawae</name>
    <dbReference type="NCBI Taxonomy" id="3137470"/>
    <lineage>
        <taxon>Bacteria</taxon>
        <taxon>Pseudomonadati</taxon>
        <taxon>Bacteroidota</taxon>
        <taxon>Bacteroidia</taxon>
        <taxon>Bacteroidales</taxon>
        <taxon>Porphyromonadaceae</taxon>
        <taxon>Porphyromonas</taxon>
    </lineage>
</organism>
<dbReference type="InterPro" id="IPR036415">
    <property type="entry name" value="Lamin_tail_dom_sf"/>
</dbReference>
<evidence type="ECO:0000256" key="6">
    <source>
        <dbReference type="SAM" id="MobiDB-lite"/>
    </source>
</evidence>
<reference evidence="10 11" key="1">
    <citation type="journal article" date="2025" name="Int. J. Syst. Evol. Microbiol.">
        <title>Desulfovibrio falkowii sp. nov., Porphyromonas miyakawae sp. nov., Mediterraneibacter flintii sp. nov. and Owariibacterium komagatae gen. nov., sp. nov., isolated from human faeces.</title>
        <authorList>
            <person name="Hamaguchi T."/>
            <person name="Ohara M."/>
            <person name="Hisatomi A."/>
            <person name="Sekiguchi K."/>
            <person name="Takeda J.I."/>
            <person name="Ueyama J."/>
            <person name="Ito M."/>
            <person name="Nishiwaki H."/>
            <person name="Ogi T."/>
            <person name="Hirayama M."/>
            <person name="Ohkuma M."/>
            <person name="Sakamoto M."/>
            <person name="Ohno K."/>
        </authorList>
    </citation>
    <scope>NUCLEOTIDE SEQUENCE [LARGE SCALE GENOMIC DNA]</scope>
    <source>
        <strain evidence="10 11">13CB11C</strain>
    </source>
</reference>
<keyword evidence="2" id="KW-1003">Cell membrane</keyword>
<evidence type="ECO:0000313" key="10">
    <source>
        <dbReference type="EMBL" id="GAB1251113.1"/>
    </source>
</evidence>
<feature type="region of interest" description="Disordered" evidence="6">
    <location>
        <begin position="181"/>
        <end position="208"/>
    </location>
</feature>
<sequence>MIANKQALGCLLLLVVAVFTLPSCGNRQPKTGPVVLNEVLVDNESGIVDGYGERTAWIELYNRTAATVDVNGCYLTNDRHDLKKYAIPAGDKRTKIAPSRHLLFYADGNASKGVFYTNFKLNKGEETFIALVASDGETILDSVTIPATLATDQSYCRIPDGNISPKDKEANNIWKVAGAGANSSPVVTPQENNDAKNKADQHSALKERDPHGGVMTLTAMLVVFLGLTLLFLAFKLTGYISVQLAQRRSQKTGKKPAKGMTKGDSAFIPGDVSAAIAMAIYEAQNEVHDVEGDVITLLHASRKYSPWSSKIYGLRTPLGAKVPARKNR</sequence>
<evidence type="ECO:0000313" key="11">
    <source>
        <dbReference type="Proteomes" id="UP001628220"/>
    </source>
</evidence>
<evidence type="ECO:0000256" key="1">
    <source>
        <dbReference type="ARBA" id="ARBA00004236"/>
    </source>
</evidence>
<accession>A0ABQ0E0B2</accession>
<feature type="compositionally biased region" description="Polar residues" evidence="6">
    <location>
        <begin position="181"/>
        <end position="192"/>
    </location>
</feature>
<keyword evidence="8" id="KW-0732">Signal</keyword>
<comment type="caution">
    <text evidence="10">The sequence shown here is derived from an EMBL/GenBank/DDBJ whole genome shotgun (WGS) entry which is preliminary data.</text>
</comment>
<evidence type="ECO:0000256" key="7">
    <source>
        <dbReference type="SAM" id="Phobius"/>
    </source>
</evidence>
<evidence type="ECO:0000256" key="4">
    <source>
        <dbReference type="ARBA" id="ARBA00022989"/>
    </source>
</evidence>
<evidence type="ECO:0000259" key="9">
    <source>
        <dbReference type="PROSITE" id="PS51841"/>
    </source>
</evidence>
<name>A0ABQ0E0B2_9PORP</name>
<comment type="subcellular location">
    <subcellularLocation>
        <location evidence="1">Cell membrane</location>
    </subcellularLocation>
</comment>
<evidence type="ECO:0000256" key="5">
    <source>
        <dbReference type="ARBA" id="ARBA00023136"/>
    </source>
</evidence>
<dbReference type="Pfam" id="PF00932">
    <property type="entry name" value="LTD"/>
    <property type="match status" value="1"/>
</dbReference>
<proteinExistence type="predicted"/>